<evidence type="ECO:0000256" key="4">
    <source>
        <dbReference type="ARBA" id="ARBA00022989"/>
    </source>
</evidence>
<evidence type="ECO:0000256" key="6">
    <source>
        <dbReference type="ARBA" id="ARBA00044504"/>
    </source>
</evidence>
<feature type="transmembrane region" description="Helical" evidence="7">
    <location>
        <begin position="190"/>
        <end position="215"/>
    </location>
</feature>
<feature type="transmembrane region" description="Helical" evidence="7">
    <location>
        <begin position="274"/>
        <end position="295"/>
    </location>
</feature>
<evidence type="ECO:0000256" key="2">
    <source>
        <dbReference type="ARBA" id="ARBA00022448"/>
    </source>
</evidence>
<dbReference type="PROSITE" id="PS50850">
    <property type="entry name" value="MFS"/>
    <property type="match status" value="1"/>
</dbReference>
<dbReference type="EMBL" id="NKXS01005458">
    <property type="protein sequence ID" value="PIN03608.1"/>
    <property type="molecule type" value="Genomic_DNA"/>
</dbReference>
<dbReference type="OrthoDB" id="4139357at2759"/>
<dbReference type="PANTHER" id="PTHR23511">
    <property type="entry name" value="SYNAPTIC VESICLE GLYCOPROTEIN 2"/>
    <property type="match status" value="1"/>
</dbReference>
<name>A0A2G9GE93_9LAMI</name>
<comment type="similarity">
    <text evidence="6">Belongs to the major facilitator superfamily. Phosphate:H(+) symporter (TC 2.A.1.9) family.</text>
</comment>
<protein>
    <recommendedName>
        <fullName evidence="8">Major facilitator superfamily (MFS) profile domain-containing protein</fullName>
    </recommendedName>
</protein>
<dbReference type="STRING" id="429701.A0A2G9GE93"/>
<feature type="domain" description="Major facilitator superfamily (MFS) profile" evidence="8">
    <location>
        <begin position="1"/>
        <end position="298"/>
    </location>
</feature>
<dbReference type="GO" id="GO:0022857">
    <property type="term" value="F:transmembrane transporter activity"/>
    <property type="evidence" value="ECO:0007669"/>
    <property type="project" value="InterPro"/>
</dbReference>
<comment type="caution">
    <text evidence="9">The sequence shown here is derived from an EMBL/GenBank/DDBJ whole genome shotgun (WGS) entry which is preliminary data.</text>
</comment>
<dbReference type="InterPro" id="IPR005829">
    <property type="entry name" value="Sugar_transporter_CS"/>
</dbReference>
<dbReference type="InterPro" id="IPR020846">
    <property type="entry name" value="MFS_dom"/>
</dbReference>
<sequence>MPRLGWRWLLAVSSVPSLLVLLFSNIAPESPRYLFMKGRTNEALRVLEKIAFINGKQLLTSTLISNNRRQDEENFPSQEAPLLSSFRNKKTTFLKWLKDLCQLFSLGLLRTTLLVWALSFVYTFSYYGLQLMISSLSSGQSDCSSSLSIFPTNDILYANVFITSLAEIPGLAASMVFVDRLGRKLCMEIPTMLAVIAILPLLFCQNGIVTLTLLITSRTFLQAAFSTYHVYVKEVYPTSVRASGFGLATAVGRVGGMVCPLVAVGLVRGCHQTLAVIMFAIVMLISGICILFFPFETKGRGLTDIC</sequence>
<dbReference type="PANTHER" id="PTHR23511:SF5">
    <property type="entry name" value="MAJOR FACILITATOR-TYPE TRANSPORTER HXNZ-RELATED"/>
    <property type="match status" value="1"/>
</dbReference>
<dbReference type="GO" id="GO:0016020">
    <property type="term" value="C:membrane"/>
    <property type="evidence" value="ECO:0007669"/>
    <property type="project" value="UniProtKB-SubCell"/>
</dbReference>
<feature type="transmembrane region" description="Helical" evidence="7">
    <location>
        <begin position="155"/>
        <end position="178"/>
    </location>
</feature>
<keyword evidence="4 7" id="KW-1133">Transmembrane helix</keyword>
<reference evidence="10" key="1">
    <citation type="journal article" date="2018" name="Gigascience">
        <title>Genome assembly of the Pink Ipe (Handroanthus impetiginosus, Bignoniaceae), a highly valued, ecologically keystone Neotropical timber forest tree.</title>
        <authorList>
            <person name="Silva-Junior O.B."/>
            <person name="Grattapaglia D."/>
            <person name="Novaes E."/>
            <person name="Collevatti R.G."/>
        </authorList>
    </citation>
    <scope>NUCLEOTIDE SEQUENCE [LARGE SCALE GENOMIC DNA]</scope>
    <source>
        <strain evidence="10">cv. UFG-1</strain>
    </source>
</reference>
<evidence type="ECO:0000256" key="7">
    <source>
        <dbReference type="SAM" id="Phobius"/>
    </source>
</evidence>
<feature type="transmembrane region" description="Helical" evidence="7">
    <location>
        <begin position="245"/>
        <end position="267"/>
    </location>
</feature>
<evidence type="ECO:0000256" key="1">
    <source>
        <dbReference type="ARBA" id="ARBA00004141"/>
    </source>
</evidence>
<evidence type="ECO:0000313" key="9">
    <source>
        <dbReference type="EMBL" id="PIN03608.1"/>
    </source>
</evidence>
<gene>
    <name evidence="9" type="ORF">CDL12_23870</name>
</gene>
<organism evidence="9 10">
    <name type="scientific">Handroanthus impetiginosus</name>
    <dbReference type="NCBI Taxonomy" id="429701"/>
    <lineage>
        <taxon>Eukaryota</taxon>
        <taxon>Viridiplantae</taxon>
        <taxon>Streptophyta</taxon>
        <taxon>Embryophyta</taxon>
        <taxon>Tracheophyta</taxon>
        <taxon>Spermatophyta</taxon>
        <taxon>Magnoliopsida</taxon>
        <taxon>eudicotyledons</taxon>
        <taxon>Gunneridae</taxon>
        <taxon>Pentapetalae</taxon>
        <taxon>asterids</taxon>
        <taxon>lamiids</taxon>
        <taxon>Lamiales</taxon>
        <taxon>Bignoniaceae</taxon>
        <taxon>Crescentiina</taxon>
        <taxon>Tabebuia alliance</taxon>
        <taxon>Handroanthus</taxon>
    </lineage>
</organism>
<evidence type="ECO:0000313" key="10">
    <source>
        <dbReference type="Proteomes" id="UP000231279"/>
    </source>
</evidence>
<keyword evidence="10" id="KW-1185">Reference proteome</keyword>
<keyword evidence="5 7" id="KW-0472">Membrane</keyword>
<feature type="transmembrane region" description="Helical" evidence="7">
    <location>
        <begin position="6"/>
        <end position="27"/>
    </location>
</feature>
<keyword evidence="2" id="KW-0813">Transport</keyword>
<dbReference type="AlphaFoldDB" id="A0A2G9GE93"/>
<evidence type="ECO:0000259" key="8">
    <source>
        <dbReference type="PROSITE" id="PS50850"/>
    </source>
</evidence>
<dbReference type="PROSITE" id="PS00216">
    <property type="entry name" value="SUGAR_TRANSPORT_1"/>
    <property type="match status" value="1"/>
</dbReference>
<accession>A0A2G9GE93</accession>
<evidence type="ECO:0000256" key="3">
    <source>
        <dbReference type="ARBA" id="ARBA00022692"/>
    </source>
</evidence>
<comment type="subcellular location">
    <subcellularLocation>
        <location evidence="1">Membrane</location>
        <topology evidence="1">Multi-pass membrane protein</topology>
    </subcellularLocation>
</comment>
<dbReference type="InterPro" id="IPR036259">
    <property type="entry name" value="MFS_trans_sf"/>
</dbReference>
<proteinExistence type="inferred from homology"/>
<feature type="transmembrane region" description="Helical" evidence="7">
    <location>
        <begin position="103"/>
        <end position="127"/>
    </location>
</feature>
<evidence type="ECO:0000256" key="5">
    <source>
        <dbReference type="ARBA" id="ARBA00023136"/>
    </source>
</evidence>
<dbReference type="Pfam" id="PF00083">
    <property type="entry name" value="Sugar_tr"/>
    <property type="match status" value="1"/>
</dbReference>
<dbReference type="SUPFAM" id="SSF103473">
    <property type="entry name" value="MFS general substrate transporter"/>
    <property type="match status" value="1"/>
</dbReference>
<dbReference type="Gene3D" id="1.20.1250.20">
    <property type="entry name" value="MFS general substrate transporter like domains"/>
    <property type="match status" value="1"/>
</dbReference>
<dbReference type="InterPro" id="IPR005828">
    <property type="entry name" value="MFS_sugar_transport-like"/>
</dbReference>
<keyword evidence="3 7" id="KW-0812">Transmembrane</keyword>
<dbReference type="Proteomes" id="UP000231279">
    <property type="component" value="Unassembled WGS sequence"/>
</dbReference>